<evidence type="ECO:0000256" key="1">
    <source>
        <dbReference type="SAM" id="Phobius"/>
    </source>
</evidence>
<dbReference type="PROSITE" id="PS51468">
    <property type="entry name" value="VIT"/>
    <property type="match status" value="1"/>
</dbReference>
<dbReference type="InterPro" id="IPR036465">
    <property type="entry name" value="vWFA_dom_sf"/>
</dbReference>
<dbReference type="Pfam" id="PF13768">
    <property type="entry name" value="VWA_3"/>
    <property type="match status" value="1"/>
</dbReference>
<dbReference type="SUPFAM" id="SSF53300">
    <property type="entry name" value="vWA-like"/>
    <property type="match status" value="1"/>
</dbReference>
<dbReference type="Pfam" id="PF08487">
    <property type="entry name" value="VIT"/>
    <property type="match status" value="1"/>
</dbReference>
<reference evidence="6" key="1">
    <citation type="journal article" date="2009" name="Environ. Microbiol.">
        <title>The genome of Polaromonas naphthalenivorans strain CJ2, isolated from coal tar-contaminated sediment, reveals physiological and metabolic versatility and evolution through extensive horizontal gene transfer.</title>
        <authorList>
            <person name="Yagi J.M."/>
            <person name="Sims D."/>
            <person name="Brettin T."/>
            <person name="Bruce D."/>
            <person name="Madsen E.L."/>
        </authorList>
    </citation>
    <scope>NUCLEOTIDE SEQUENCE [LARGE SCALE GENOMIC DNA]</scope>
    <source>
        <strain evidence="6">CJ2</strain>
    </source>
</reference>
<feature type="chain" id="PRO_5002638977" evidence="2">
    <location>
        <begin position="38"/>
        <end position="701"/>
    </location>
</feature>
<evidence type="ECO:0000313" key="6">
    <source>
        <dbReference type="Proteomes" id="UP000000644"/>
    </source>
</evidence>
<name>A1VI76_POLNA</name>
<dbReference type="AlphaFoldDB" id="A1VI76"/>
<protein>
    <submittedName>
        <fullName evidence="5">Vault protein inter-alpha-trypsin domain protein</fullName>
    </submittedName>
</protein>
<dbReference type="STRING" id="365044.Pnap_0028"/>
<gene>
    <name evidence="5" type="ordered locus">Pnap_0028</name>
</gene>
<feature type="domain" description="VIT" evidence="4">
    <location>
        <begin position="51"/>
        <end position="179"/>
    </location>
</feature>
<dbReference type="SMART" id="SM00609">
    <property type="entry name" value="VIT"/>
    <property type="match status" value="1"/>
</dbReference>
<evidence type="ECO:0000259" key="3">
    <source>
        <dbReference type="PROSITE" id="PS50234"/>
    </source>
</evidence>
<evidence type="ECO:0000259" key="4">
    <source>
        <dbReference type="PROSITE" id="PS51468"/>
    </source>
</evidence>
<dbReference type="PANTHER" id="PTHR45737:SF6">
    <property type="entry name" value="VON WILLEBRAND FACTOR A DOMAIN-CONTAINING PROTEIN 5A"/>
    <property type="match status" value="1"/>
</dbReference>
<dbReference type="Gene3D" id="3.40.50.410">
    <property type="entry name" value="von Willebrand factor, type A domain"/>
    <property type="match status" value="1"/>
</dbReference>
<dbReference type="EMBL" id="CP000529">
    <property type="protein sequence ID" value="ABM35354.1"/>
    <property type="molecule type" value="Genomic_DNA"/>
</dbReference>
<dbReference type="HOGENOM" id="CLU_011139_1_0_4"/>
<keyword evidence="1" id="KW-0472">Membrane</keyword>
<keyword evidence="6" id="KW-1185">Reference proteome</keyword>
<sequence>MESPLSPNARAARWLWLATASLATVCFIALSASPAQAQDNGSAPRLKTESPYFFVKSDTPGVDALPLKSTSVDVQISGVIADVTVTQRYKNEGQRAIEARYVFPASTRAAVYGMNVRLADRLITANIREKQQARIEYDAARNEGKTAALLEQHLPNVFEMNVANILPGDDVKVELRYTELLVPQSGAYQFVFPTVVGPRYNSAQSSQALAQWVAQPFLPAGQASATAFDIKVKLATPIGIKEVSSHSHSIDVTKDGDERAAVSLRSGDKPGNNRDFILDYRLAGERIESGVMLYQGTPGNGASGENFFLAMIEPPKQVAAQAISPRDYIFVVDISGSMHGFPLDTAKTLMRELIGKLRPSDTFNVLLFSGSNRFLSPASVPATQANIEQAVRTIDEMGGGGGTELIPALKRVYAEPKAADVSRTVVVVTDGFVTVEREAFELVRRNLSQANLFSFGIGSSVNRHLMEGLARAGMGEPFIITEPSQARAQAERFRRLIESPVLTSVKLRFEGLDVYDVEPAQLPDVLGERPVVVFGKWRGTPAGQVIIDGQSATGPYRNAVTVPAQNGQNTAALRYLWARHRIASLSDQEALEGGDAHRQRITELGLQYNLLTQYTSFLAVDQVVRNLQPQDATGVNQPSPLPQGVSNLAVGEVSIGAAVPGTPEPATWGAVLVLLSVLALLARRERRASRGRPGSAARFTA</sequence>
<dbReference type="PANTHER" id="PTHR45737">
    <property type="entry name" value="VON WILLEBRAND FACTOR A DOMAIN-CONTAINING PROTEIN 5A"/>
    <property type="match status" value="1"/>
</dbReference>
<dbReference type="InterPro" id="IPR013694">
    <property type="entry name" value="VIT"/>
</dbReference>
<dbReference type="eggNOG" id="COG2304">
    <property type="taxonomic scope" value="Bacteria"/>
</dbReference>
<dbReference type="Proteomes" id="UP000000644">
    <property type="component" value="Chromosome"/>
</dbReference>
<feature type="transmembrane region" description="Helical" evidence="1">
    <location>
        <begin position="665"/>
        <end position="682"/>
    </location>
</feature>
<accession>A1VI76</accession>
<evidence type="ECO:0000313" key="5">
    <source>
        <dbReference type="EMBL" id="ABM35354.1"/>
    </source>
</evidence>
<organism evidence="5 6">
    <name type="scientific">Polaromonas naphthalenivorans (strain CJ2)</name>
    <dbReference type="NCBI Taxonomy" id="365044"/>
    <lineage>
        <taxon>Bacteria</taxon>
        <taxon>Pseudomonadati</taxon>
        <taxon>Pseudomonadota</taxon>
        <taxon>Betaproteobacteria</taxon>
        <taxon>Burkholderiales</taxon>
        <taxon>Comamonadaceae</taxon>
        <taxon>Polaromonas</taxon>
    </lineage>
</organism>
<feature type="signal peptide" evidence="2">
    <location>
        <begin position="1"/>
        <end position="37"/>
    </location>
</feature>
<keyword evidence="1" id="KW-0812">Transmembrane</keyword>
<dbReference type="KEGG" id="pna:Pnap_0028"/>
<proteinExistence type="predicted"/>
<dbReference type="PROSITE" id="PS50234">
    <property type="entry name" value="VWFA"/>
    <property type="match status" value="1"/>
</dbReference>
<evidence type="ECO:0000256" key="2">
    <source>
        <dbReference type="SAM" id="SignalP"/>
    </source>
</evidence>
<dbReference type="InterPro" id="IPR002035">
    <property type="entry name" value="VWF_A"/>
</dbReference>
<keyword evidence="2" id="KW-0732">Signal</keyword>
<dbReference type="SMART" id="SM00327">
    <property type="entry name" value="VWA"/>
    <property type="match status" value="1"/>
</dbReference>
<dbReference type="OrthoDB" id="9784383at2"/>
<dbReference type="RefSeq" id="WP_011799464.1">
    <property type="nucleotide sequence ID" value="NC_008781.1"/>
</dbReference>
<keyword evidence="1" id="KW-1133">Transmembrane helix</keyword>
<feature type="domain" description="VWFA" evidence="3">
    <location>
        <begin position="327"/>
        <end position="505"/>
    </location>
</feature>